<dbReference type="Proteomes" id="UP000535511">
    <property type="component" value="Unassembled WGS sequence"/>
</dbReference>
<keyword evidence="5" id="KW-1185">Reference proteome</keyword>
<dbReference type="InterPro" id="IPR036249">
    <property type="entry name" value="Thioredoxin-like_sf"/>
</dbReference>
<name>A0A7Y9J9V4_9ACTN</name>
<evidence type="ECO:0000313" key="5">
    <source>
        <dbReference type="Proteomes" id="UP000535511"/>
    </source>
</evidence>
<comment type="caution">
    <text evidence="4">The sequence shown here is derived from an EMBL/GenBank/DDBJ whole genome shotgun (WGS) entry which is preliminary data.</text>
</comment>
<feature type="compositionally biased region" description="Low complexity" evidence="1">
    <location>
        <begin position="50"/>
        <end position="62"/>
    </location>
</feature>
<keyword evidence="4" id="KW-0413">Isomerase</keyword>
<feature type="region of interest" description="Disordered" evidence="1">
    <location>
        <begin position="33"/>
        <end position="62"/>
    </location>
</feature>
<dbReference type="EMBL" id="JACCBG010000001">
    <property type="protein sequence ID" value="NYD40461.1"/>
    <property type="molecule type" value="Genomic_DNA"/>
</dbReference>
<dbReference type="CDD" id="cd02947">
    <property type="entry name" value="TRX_family"/>
    <property type="match status" value="1"/>
</dbReference>
<accession>A0A7Y9J9V4</accession>
<dbReference type="RefSeq" id="WP_179662347.1">
    <property type="nucleotide sequence ID" value="NZ_JACCBG010000001.1"/>
</dbReference>
<dbReference type="SUPFAM" id="SSF52833">
    <property type="entry name" value="Thioredoxin-like"/>
    <property type="match status" value="1"/>
</dbReference>
<dbReference type="Gene3D" id="3.40.30.10">
    <property type="entry name" value="Glutaredoxin"/>
    <property type="match status" value="1"/>
</dbReference>
<proteinExistence type="predicted"/>
<evidence type="ECO:0000256" key="1">
    <source>
        <dbReference type="SAM" id="MobiDB-lite"/>
    </source>
</evidence>
<organism evidence="4 5">
    <name type="scientific">Nocardioides panaciterrulae</name>
    <dbReference type="NCBI Taxonomy" id="661492"/>
    <lineage>
        <taxon>Bacteria</taxon>
        <taxon>Bacillati</taxon>
        <taxon>Actinomycetota</taxon>
        <taxon>Actinomycetes</taxon>
        <taxon>Propionibacteriales</taxon>
        <taxon>Nocardioidaceae</taxon>
        <taxon>Nocardioides</taxon>
    </lineage>
</organism>
<dbReference type="Pfam" id="PF00085">
    <property type="entry name" value="Thioredoxin"/>
    <property type="match status" value="1"/>
</dbReference>
<feature type="transmembrane region" description="Helical" evidence="2">
    <location>
        <begin position="6"/>
        <end position="24"/>
    </location>
</feature>
<keyword evidence="2" id="KW-0472">Membrane</keyword>
<evidence type="ECO:0000313" key="4">
    <source>
        <dbReference type="EMBL" id="NYD40461.1"/>
    </source>
</evidence>
<dbReference type="AlphaFoldDB" id="A0A7Y9J9V4"/>
<sequence length="167" mass="16983">MSAGAWVLIVAVVAALAFGLYRAATDGRFRGTHRVGAATPEPSIAEPTDSPGAAGPAQSAGPSVKDLLATTGLDLGLGERATLLQFSSAFCAPCRATRRILADVAAVVPGVTHVEVDAEHHLEAVRALGVLRTPTTLVLDARGAEVARAAGAPRKEQVLSTLADVTA</sequence>
<reference evidence="4 5" key="1">
    <citation type="submission" date="2020-07" db="EMBL/GenBank/DDBJ databases">
        <title>Sequencing the genomes of 1000 actinobacteria strains.</title>
        <authorList>
            <person name="Klenk H.-P."/>
        </authorList>
    </citation>
    <scope>NUCLEOTIDE SEQUENCE [LARGE SCALE GENOMIC DNA]</scope>
    <source>
        <strain evidence="4 5">DSM 21350</strain>
    </source>
</reference>
<protein>
    <submittedName>
        <fullName evidence="4">Thiol-disulfide isomerase/thioredoxin</fullName>
    </submittedName>
</protein>
<gene>
    <name evidence="4" type="ORF">BJZ21_000544</name>
</gene>
<keyword evidence="2" id="KW-1133">Transmembrane helix</keyword>
<evidence type="ECO:0000256" key="2">
    <source>
        <dbReference type="SAM" id="Phobius"/>
    </source>
</evidence>
<feature type="domain" description="Thioredoxin" evidence="3">
    <location>
        <begin position="35"/>
        <end position="167"/>
    </location>
</feature>
<keyword evidence="2" id="KW-0812">Transmembrane</keyword>
<dbReference type="GO" id="GO:0016853">
    <property type="term" value="F:isomerase activity"/>
    <property type="evidence" value="ECO:0007669"/>
    <property type="project" value="UniProtKB-KW"/>
</dbReference>
<dbReference type="PROSITE" id="PS51352">
    <property type="entry name" value="THIOREDOXIN_2"/>
    <property type="match status" value="1"/>
</dbReference>
<dbReference type="InterPro" id="IPR013766">
    <property type="entry name" value="Thioredoxin_domain"/>
</dbReference>
<evidence type="ECO:0000259" key="3">
    <source>
        <dbReference type="PROSITE" id="PS51352"/>
    </source>
</evidence>